<reference evidence="2 3" key="1">
    <citation type="submission" date="2018-05" db="EMBL/GenBank/DDBJ databases">
        <authorList>
            <consortium name="PulseNet: The National Subtyping Network for Foodborne Disease Surveillance"/>
            <person name="Tarr C.L."/>
            <person name="Trees E."/>
            <person name="Katz L.S."/>
            <person name="Carleton-Romer H.A."/>
            <person name="Stroika S."/>
            <person name="Kucerova Z."/>
            <person name="Roache K.F."/>
            <person name="Sabol A.L."/>
            <person name="Besser J."/>
            <person name="Gerner-Smidt P."/>
        </authorList>
    </citation>
    <scope>NUCLEOTIDE SEQUENCE [LARGE SCALE GENOMIC DNA]</scope>
    <source>
        <strain evidence="2 3">1988D-2602</strain>
    </source>
</reference>
<evidence type="ECO:0000313" key="3">
    <source>
        <dbReference type="Proteomes" id="UP000533324"/>
    </source>
</evidence>
<dbReference type="Proteomes" id="UP000533324">
    <property type="component" value="Unassembled WGS sequence"/>
</dbReference>
<dbReference type="GO" id="GO:0019894">
    <property type="term" value="F:kinesin binding"/>
    <property type="evidence" value="ECO:0007669"/>
    <property type="project" value="TreeGrafter"/>
</dbReference>
<dbReference type="PANTHER" id="PTHR21524:SF5">
    <property type="entry name" value="SPECTRIN REPEAT CONTAINING NUCLEAR ENVELOPE PROTEIN 2"/>
    <property type="match status" value="1"/>
</dbReference>
<name>A0A7U8AQP4_CAMLA</name>
<evidence type="ECO:0000313" key="2">
    <source>
        <dbReference type="EMBL" id="EAJ1254829.1"/>
    </source>
</evidence>
<evidence type="ECO:0000256" key="1">
    <source>
        <dbReference type="SAM" id="Coils"/>
    </source>
</evidence>
<comment type="caution">
    <text evidence="2">The sequence shown here is derived from an EMBL/GenBank/DDBJ whole genome shotgun (WGS) entry which is preliminary data.</text>
</comment>
<feature type="coiled-coil region" evidence="1">
    <location>
        <begin position="1609"/>
        <end position="1662"/>
    </location>
</feature>
<dbReference type="PANTHER" id="PTHR21524">
    <property type="entry name" value="SPECTRIN REPEAT CONTAINING NUCLEAR ENVELOPE PROTEIN 2"/>
    <property type="match status" value="1"/>
</dbReference>
<gene>
    <name evidence="2" type="ORF">A0Y59_06545</name>
</gene>
<accession>A0A7U8AQP4</accession>
<dbReference type="EMBL" id="AABVCV010000011">
    <property type="protein sequence ID" value="EAJ1254829.1"/>
    <property type="molecule type" value="Genomic_DNA"/>
</dbReference>
<proteinExistence type="predicted"/>
<keyword evidence="1" id="KW-0175">Coiled coil</keyword>
<evidence type="ECO:0008006" key="4">
    <source>
        <dbReference type="Google" id="ProtNLM"/>
    </source>
</evidence>
<dbReference type="GO" id="GO:0007010">
    <property type="term" value="P:cytoskeleton organization"/>
    <property type="evidence" value="ECO:0007669"/>
    <property type="project" value="TreeGrafter"/>
</dbReference>
<dbReference type="GO" id="GO:0006997">
    <property type="term" value="P:nucleus organization"/>
    <property type="evidence" value="ECO:0007669"/>
    <property type="project" value="TreeGrafter"/>
</dbReference>
<protein>
    <recommendedName>
        <fullName evidence="4">Tail tape measure protein</fullName>
    </recommendedName>
</protein>
<organism evidence="2 3">
    <name type="scientific">Campylobacter lari</name>
    <dbReference type="NCBI Taxonomy" id="201"/>
    <lineage>
        <taxon>Bacteria</taxon>
        <taxon>Pseudomonadati</taxon>
        <taxon>Campylobacterota</taxon>
        <taxon>Epsilonproteobacteria</taxon>
        <taxon>Campylobacterales</taxon>
        <taxon>Campylobacteraceae</taxon>
        <taxon>Campylobacter</taxon>
    </lineage>
</organism>
<dbReference type="GO" id="GO:0048471">
    <property type="term" value="C:perinuclear region of cytoplasm"/>
    <property type="evidence" value="ECO:0007669"/>
    <property type="project" value="TreeGrafter"/>
</dbReference>
<feature type="coiled-coil region" evidence="1">
    <location>
        <begin position="571"/>
        <end position="608"/>
    </location>
</feature>
<feature type="coiled-coil region" evidence="1">
    <location>
        <begin position="1473"/>
        <end position="1523"/>
    </location>
</feature>
<sequence length="1829" mass="204404">MAKNVKVGISVDTNKGVVSVNKLNQSFVNLNQKTKDTKESFLGLSKAILDMNAHFVQSYHGYKAMFDSVSNYAKSFIDASKSLETAKTQLAFITATTHSNMDATGKAITQVQKWTQAVKSSEKTFKEFNELHAKTGYSLQDLASMFRSFSSTALNNMNFDKAKKSFENIMIATSNTSMSTEQLSITMDSLGAGVFSASGDLRRFAESIGITNEAMAKAKKEGKLFELFIDKTKELTKYTDYTTQTYEKQIIKLQANIQMLKAEISKPIFDVLKNSISDVNQYFKENEKEIKSNIKAVYDFASSFKELAIGVGLAYAGFKSFNAFKNSSFFKNFSSEIKNIKKDYDDLVLKQKQMKDLTNYQKNLRYQIENIKTSFKDIDRLSGLMPELAKDAKHFSYFGTKNKNMQLEKERIILQNEALKKIANLEKEILKNEDLINESILKRNPLLLTIKGTMGNLVKSAINFTKALAPTAGVIALSTAIANIYEKWDSFDKALEKTSKRKLEAKNIEELDYYIKNIKSQMEALQANGNVFGAKITSKLDFWYIKDGLESVLNSYGHLHEMLFGNQLKMNEEAAKAYEQLQANLKLAQAAKDKAKSEDIKLESIENLSSAVLKASENLKNLKIPQSAKEEAQKLRLDYELIGETIQQITRDSNWNKDIFKVNQYNELIEKLKHYENYIFKKDELEKIKEAKLAQEKHTQIIKEQNQALKELSQITMSEYEKSLESINEKLKHFKEIGFDSKTIQKAKEEMIIDLDLKESQKEFQSHKSLMLEFYESVGKKQEAWALKEIELREKFIDILDKEDLQKLIKTQKEAFLNVEKNASKTFKNVENDYLKMIANMQRTIESRFFDFIEGKIKNLKELFIGLGKSLAMDMLSPAISSISGSISGIFTNSLMGANNSYQNVSLISQDLGLKKDNNGNFTGVIDGKEVIISSNGEIKKGQDVLNGVSNVLSGFNALEGILSGSTFEKIQSFSSFNFSSIGDSFTSVFQNFSNLIKNIGTLGSNILSLGSAYLGSFFGGTALTSFSSGALWSSLGIGGINGALAGGIGSTLGFVGGLATNALSGGLLGYGIGKLGDMLFKADTHAGSGGAIGGVLGSLIAPGIGTLVGGLLGSVIGGIFGKTKATGSGLGLWQDINFKDHFSQGNLQSYIDYQKKGWFNKKSWTEYQNINDRKIKELNLFLDNQYALLERLGANLDKYEINAGKYSGNSLIDTAVPNALLKSFLNTDDNELINEQIKAIQQAAKEANISYAQQLSKQFGQFMSMQSNILSQIYKNDPVKVAKITLDDTMYALKTAIRNVSGGFDILGLKEDEFKNISQISLDKLNEAYNESLRNDFSTENVEAWEQLLQALASANEQVNNILQTIINKTSELMQINQSFAGVNGLDTSVFKVNDLLNQYATIMGGLKDDLSKEEQDIFKDIFSANDKLLELGYEGINDFLSTGNTELRKQLIAIITSFEQIMKEQGGLVFSSEHLNELAKVDELIKAYEDENSKEYAKNKINENNKLLENLNNQKNILSSLASFSDNLIKQTIQTPQMISKNYEKLLKKASDDFKNNNFNSSSFEELKQAASAKANDLRNSSSYEEYQFQMLKMANDMKDLGGEADLNTIQDEIAKITLENEKLNEKLQETIKDTSSMTLEELKKYRETLLEQSQKEVQEMIKYLGKDSPIAKYLEGMIKELKNGSTLSVAAIENLKYALLAYQNNSNKVDNELNQEIKNPNKKALAFADGGIITQKTNAIIGENGYPEAVIPLKDGKGLKVDVSNIFERLETALSKGIDNGFKQLNSKFDGLITKVDNVDKGIKRLCMDMSILTKQTREIVERIEK</sequence>